<dbReference type="InterPro" id="IPR001138">
    <property type="entry name" value="Zn2Cys6_DnaBD"/>
</dbReference>
<keyword evidence="7" id="KW-0539">Nucleus</keyword>
<name>A0A8H6A2L4_PETAA</name>
<gene>
    <name evidence="9" type="ORF">ETB97_004644</name>
</gene>
<dbReference type="GO" id="GO:0022857">
    <property type="term" value="F:transmembrane transporter activity"/>
    <property type="evidence" value="ECO:0007669"/>
    <property type="project" value="InterPro"/>
</dbReference>
<dbReference type="InterPro" id="IPR002293">
    <property type="entry name" value="AA/rel_permease1"/>
</dbReference>
<dbReference type="EMBL" id="SPNV01000214">
    <property type="protein sequence ID" value="KAF5858238.1"/>
    <property type="molecule type" value="Genomic_DNA"/>
</dbReference>
<keyword evidence="10" id="KW-1185">Reference proteome</keyword>
<sequence length="688" mass="77204">MGHKGRDEADMARHGKKQRLHRNFGFLSKLSFMTTMMRTWEAVLTSGIANPTAMLDGGPATFGVRIYLLLVWRSGDSGLIGRDGLHGSQPRFGPPPTRHLPLCPNHACICVISVGSATAFNAFVSLTTAGLFSSYMIPITLLVTKKIKGDPIPYGPWRRGRLGLLVKFSSMDFLLIAIFFSFFPNSLLVTAENMNWSIAMLGGELIIRLAWYTVHGRHVYSGPIIEIDVPGEDSVPAINCDLTQPSCNQCTRRNLQCPGYEKRWKFLHQTTGSIQKDQRNTGVQSQTVKDALLARARQTSIDERVEPNLAAAALDLQQKEVFCTFLLTSFPAQFASCGKRVEVNWIDYARRPLLTVPQSLVWAYRALATVFIGRKYRDMNKVTCSRHMYSRALNYLAGVVRHPKFASTEEALASGILLTMYEMVDGITGASWLTHTRGLATMIQVRGTEVHRAGFGLTLLKSCRSFLVADALIRGEHCFLGEPLWRDFLGELADIESRGPKRSELGLIVDRAFIEISSCPGWLVETHRLIDQHGHTEAKAELMSHIVRGRDQLHHLQTQLQYAIVHQRQTSILAWQQFVGPIPWDFVDPFAQSSLYGMRLGISLLNQLISLLSADLQRRAYGQTLWSEVETSGLQSPHPWSGLDANAQEWQVRFDPEYLRDSYQIHPSGNEDWMDRIAMSMGMLGIRA</sequence>
<feature type="transmembrane region" description="Helical" evidence="8">
    <location>
        <begin position="119"/>
        <end position="143"/>
    </location>
</feature>
<keyword evidence="4" id="KW-0805">Transcription regulation</keyword>
<dbReference type="InterPro" id="IPR053178">
    <property type="entry name" value="Osmoadaptation_assoc"/>
</dbReference>
<dbReference type="PANTHER" id="PTHR38111">
    <property type="entry name" value="ZN(2)-C6 FUNGAL-TYPE DOMAIN-CONTAINING PROTEIN-RELATED"/>
    <property type="match status" value="1"/>
</dbReference>
<dbReference type="PANTHER" id="PTHR38111:SF6">
    <property type="entry name" value="FINGER DOMAIN PROTEIN, PUTATIVE (AFU_ORTHOLOGUE AFUA_8G01940)-RELATED"/>
    <property type="match status" value="1"/>
</dbReference>
<organism evidence="9 10">
    <name type="scientific">Petromyces alliaceus</name>
    <name type="common">Aspergillus alliaceus</name>
    <dbReference type="NCBI Taxonomy" id="209559"/>
    <lineage>
        <taxon>Eukaryota</taxon>
        <taxon>Fungi</taxon>
        <taxon>Dikarya</taxon>
        <taxon>Ascomycota</taxon>
        <taxon>Pezizomycotina</taxon>
        <taxon>Eurotiomycetes</taxon>
        <taxon>Eurotiomycetidae</taxon>
        <taxon>Eurotiales</taxon>
        <taxon>Aspergillaceae</taxon>
        <taxon>Aspergillus</taxon>
        <taxon>Aspergillus subgen. Circumdati</taxon>
    </lineage>
</organism>
<evidence type="ECO:0000256" key="7">
    <source>
        <dbReference type="ARBA" id="ARBA00023242"/>
    </source>
</evidence>
<comment type="caution">
    <text evidence="9">The sequence shown here is derived from an EMBL/GenBank/DDBJ whole genome shotgun (WGS) entry which is preliminary data.</text>
</comment>
<feature type="transmembrane region" description="Helical" evidence="8">
    <location>
        <begin position="164"/>
        <end position="183"/>
    </location>
</feature>
<comment type="subcellular location">
    <subcellularLocation>
        <location evidence="1">Membrane</location>
        <topology evidence="1">Multi-pass membrane protein</topology>
    </subcellularLocation>
</comment>
<reference evidence="9 10" key="1">
    <citation type="submission" date="2019-04" db="EMBL/GenBank/DDBJ databases">
        <title>Aspergillus burnettii sp. nov., novel species from soil in southeast Queensland.</title>
        <authorList>
            <person name="Gilchrist C.L.M."/>
            <person name="Pitt J.I."/>
            <person name="Lange L."/>
            <person name="Lacey H.J."/>
            <person name="Vuong D."/>
            <person name="Midgley D.J."/>
            <person name="Greenfield P."/>
            <person name="Bradbury M."/>
            <person name="Lacey E."/>
            <person name="Busk P.K."/>
            <person name="Pilgaard B."/>
            <person name="Chooi Y.H."/>
            <person name="Piggott A.M."/>
        </authorList>
    </citation>
    <scope>NUCLEOTIDE SEQUENCE [LARGE SCALE GENOMIC DNA]</scope>
    <source>
        <strain evidence="9 10">FRR 5400</strain>
    </source>
</reference>
<accession>A0A8H6A2L4</accession>
<keyword evidence="6" id="KW-0804">Transcription</keyword>
<evidence type="ECO:0000256" key="8">
    <source>
        <dbReference type="SAM" id="Phobius"/>
    </source>
</evidence>
<dbReference type="GO" id="GO:0008270">
    <property type="term" value="F:zinc ion binding"/>
    <property type="evidence" value="ECO:0007669"/>
    <property type="project" value="InterPro"/>
</dbReference>
<keyword evidence="3 8" id="KW-1133">Transmembrane helix</keyword>
<dbReference type="GO" id="GO:0000981">
    <property type="term" value="F:DNA-binding transcription factor activity, RNA polymerase II-specific"/>
    <property type="evidence" value="ECO:0007669"/>
    <property type="project" value="InterPro"/>
</dbReference>
<evidence type="ECO:0000256" key="4">
    <source>
        <dbReference type="ARBA" id="ARBA00023015"/>
    </source>
</evidence>
<dbReference type="Proteomes" id="UP000541154">
    <property type="component" value="Unassembled WGS sequence"/>
</dbReference>
<evidence type="ECO:0000313" key="10">
    <source>
        <dbReference type="Proteomes" id="UP000541154"/>
    </source>
</evidence>
<proteinExistence type="predicted"/>
<keyword evidence="2 8" id="KW-0812">Transmembrane</keyword>
<evidence type="ECO:0000256" key="3">
    <source>
        <dbReference type="ARBA" id="ARBA00022989"/>
    </source>
</evidence>
<dbReference type="GO" id="GO:0016020">
    <property type="term" value="C:membrane"/>
    <property type="evidence" value="ECO:0007669"/>
    <property type="project" value="UniProtKB-SubCell"/>
</dbReference>
<dbReference type="Pfam" id="PF13520">
    <property type="entry name" value="AA_permease_2"/>
    <property type="match status" value="1"/>
</dbReference>
<evidence type="ECO:0000313" key="9">
    <source>
        <dbReference type="EMBL" id="KAF5858238.1"/>
    </source>
</evidence>
<keyword evidence="5 8" id="KW-0472">Membrane</keyword>
<protein>
    <submittedName>
        <fullName evidence="9">Uncharacterized protein</fullName>
    </submittedName>
</protein>
<evidence type="ECO:0000256" key="6">
    <source>
        <dbReference type="ARBA" id="ARBA00023163"/>
    </source>
</evidence>
<dbReference type="CDD" id="cd00067">
    <property type="entry name" value="GAL4"/>
    <property type="match status" value="1"/>
</dbReference>
<evidence type="ECO:0000256" key="2">
    <source>
        <dbReference type="ARBA" id="ARBA00022692"/>
    </source>
</evidence>
<evidence type="ECO:0000256" key="1">
    <source>
        <dbReference type="ARBA" id="ARBA00004141"/>
    </source>
</evidence>
<dbReference type="AlphaFoldDB" id="A0A8H6A2L4"/>
<evidence type="ECO:0000256" key="5">
    <source>
        <dbReference type="ARBA" id="ARBA00023136"/>
    </source>
</evidence>